<dbReference type="Gramene" id="mRNA:HanXRQr2_Chr16g0742341">
    <property type="protein sequence ID" value="CDS:HanXRQr2_Chr16g0742341.1"/>
    <property type="gene ID" value="HanXRQr2_Chr16g0742341"/>
</dbReference>
<protein>
    <submittedName>
        <fullName evidence="2">Uncharacterized protein</fullName>
    </submittedName>
</protein>
<reference evidence="2" key="2">
    <citation type="submission" date="2020-06" db="EMBL/GenBank/DDBJ databases">
        <title>Helianthus annuus Genome sequencing and assembly Release 2.</title>
        <authorList>
            <person name="Gouzy J."/>
            <person name="Langlade N."/>
            <person name="Munos S."/>
        </authorList>
    </citation>
    <scope>NUCLEOTIDE SEQUENCE</scope>
    <source>
        <tissue evidence="2">Leaves</tissue>
    </source>
</reference>
<comment type="caution">
    <text evidence="2">The sequence shown here is derived from an EMBL/GenBank/DDBJ whole genome shotgun (WGS) entry which is preliminary data.</text>
</comment>
<dbReference type="EMBL" id="MNCJ02000331">
    <property type="protein sequence ID" value="KAF5759529.1"/>
    <property type="molecule type" value="Genomic_DNA"/>
</dbReference>
<dbReference type="AlphaFoldDB" id="A0A9K3DRP5"/>
<name>A0A9K3DRP5_HELAN</name>
<gene>
    <name evidence="2" type="ORF">HanXRQr2_Chr16g0742341</name>
</gene>
<organism evidence="2 3">
    <name type="scientific">Helianthus annuus</name>
    <name type="common">Common sunflower</name>
    <dbReference type="NCBI Taxonomy" id="4232"/>
    <lineage>
        <taxon>Eukaryota</taxon>
        <taxon>Viridiplantae</taxon>
        <taxon>Streptophyta</taxon>
        <taxon>Embryophyta</taxon>
        <taxon>Tracheophyta</taxon>
        <taxon>Spermatophyta</taxon>
        <taxon>Magnoliopsida</taxon>
        <taxon>eudicotyledons</taxon>
        <taxon>Gunneridae</taxon>
        <taxon>Pentapetalae</taxon>
        <taxon>asterids</taxon>
        <taxon>campanulids</taxon>
        <taxon>Asterales</taxon>
        <taxon>Asteraceae</taxon>
        <taxon>Asteroideae</taxon>
        <taxon>Heliantheae alliance</taxon>
        <taxon>Heliantheae</taxon>
        <taxon>Helianthus</taxon>
    </lineage>
</organism>
<reference evidence="2" key="1">
    <citation type="journal article" date="2017" name="Nature">
        <title>The sunflower genome provides insights into oil metabolism, flowering and Asterid evolution.</title>
        <authorList>
            <person name="Badouin H."/>
            <person name="Gouzy J."/>
            <person name="Grassa C.J."/>
            <person name="Murat F."/>
            <person name="Staton S.E."/>
            <person name="Cottret L."/>
            <person name="Lelandais-Briere C."/>
            <person name="Owens G.L."/>
            <person name="Carrere S."/>
            <person name="Mayjonade B."/>
            <person name="Legrand L."/>
            <person name="Gill N."/>
            <person name="Kane N.C."/>
            <person name="Bowers J.E."/>
            <person name="Hubner S."/>
            <person name="Bellec A."/>
            <person name="Berard A."/>
            <person name="Berges H."/>
            <person name="Blanchet N."/>
            <person name="Boniface M.C."/>
            <person name="Brunel D."/>
            <person name="Catrice O."/>
            <person name="Chaidir N."/>
            <person name="Claudel C."/>
            <person name="Donnadieu C."/>
            <person name="Faraut T."/>
            <person name="Fievet G."/>
            <person name="Helmstetter N."/>
            <person name="King M."/>
            <person name="Knapp S.J."/>
            <person name="Lai Z."/>
            <person name="Le Paslier M.C."/>
            <person name="Lippi Y."/>
            <person name="Lorenzon L."/>
            <person name="Mandel J.R."/>
            <person name="Marage G."/>
            <person name="Marchand G."/>
            <person name="Marquand E."/>
            <person name="Bret-Mestries E."/>
            <person name="Morien E."/>
            <person name="Nambeesan S."/>
            <person name="Nguyen T."/>
            <person name="Pegot-Espagnet P."/>
            <person name="Pouilly N."/>
            <person name="Raftis F."/>
            <person name="Sallet E."/>
            <person name="Schiex T."/>
            <person name="Thomas J."/>
            <person name="Vandecasteele C."/>
            <person name="Vares D."/>
            <person name="Vear F."/>
            <person name="Vautrin S."/>
            <person name="Crespi M."/>
            <person name="Mangin B."/>
            <person name="Burke J.M."/>
            <person name="Salse J."/>
            <person name="Munos S."/>
            <person name="Vincourt P."/>
            <person name="Rieseberg L.H."/>
            <person name="Langlade N.B."/>
        </authorList>
    </citation>
    <scope>NUCLEOTIDE SEQUENCE</scope>
    <source>
        <tissue evidence="2">Leaves</tissue>
    </source>
</reference>
<accession>A0A9K3DRP5</accession>
<dbReference type="Proteomes" id="UP000215914">
    <property type="component" value="Unassembled WGS sequence"/>
</dbReference>
<evidence type="ECO:0000256" key="1">
    <source>
        <dbReference type="SAM" id="MobiDB-lite"/>
    </source>
</evidence>
<keyword evidence="3" id="KW-1185">Reference proteome</keyword>
<evidence type="ECO:0000313" key="3">
    <source>
        <dbReference type="Proteomes" id="UP000215914"/>
    </source>
</evidence>
<sequence length="52" mass="5584">MIRDTHNLPPSCFFSKSTAKPTKSVHPQPLFPSLSIHVPAEPASLTAEAGNQ</sequence>
<feature type="region of interest" description="Disordered" evidence="1">
    <location>
        <begin position="1"/>
        <end position="26"/>
    </location>
</feature>
<evidence type="ECO:0000313" key="2">
    <source>
        <dbReference type="EMBL" id="KAF5759529.1"/>
    </source>
</evidence>
<proteinExistence type="predicted"/>